<organism evidence="1 2">
    <name type="scientific">Gigaspora margarita</name>
    <dbReference type="NCBI Taxonomy" id="4874"/>
    <lineage>
        <taxon>Eukaryota</taxon>
        <taxon>Fungi</taxon>
        <taxon>Fungi incertae sedis</taxon>
        <taxon>Mucoromycota</taxon>
        <taxon>Glomeromycotina</taxon>
        <taxon>Glomeromycetes</taxon>
        <taxon>Diversisporales</taxon>
        <taxon>Gigasporaceae</taxon>
        <taxon>Gigaspora</taxon>
    </lineage>
</organism>
<keyword evidence="2" id="KW-1185">Reference proteome</keyword>
<dbReference type="EMBL" id="WTPW01000177">
    <property type="protein sequence ID" value="KAF0538763.1"/>
    <property type="molecule type" value="Genomic_DNA"/>
</dbReference>
<proteinExistence type="predicted"/>
<dbReference type="AlphaFoldDB" id="A0A8H4AW71"/>
<gene>
    <name evidence="1" type="ORF">F8M41_007531</name>
</gene>
<comment type="caution">
    <text evidence="1">The sequence shown here is derived from an EMBL/GenBank/DDBJ whole genome shotgun (WGS) entry which is preliminary data.</text>
</comment>
<accession>A0A8H4AW71</accession>
<dbReference type="Proteomes" id="UP000439903">
    <property type="component" value="Unassembled WGS sequence"/>
</dbReference>
<sequence>MTQSTTEVSVKSCSISKFNTLNTLFRNYRQEYKDKNFMDDIIDKFVNKLKILINDEDDEILSDEKKEIVGMINEVLEDRTYSKKAKEKFQQILEKTCEDYGYDPVQEYCKICNRGDYDENWVYNPC</sequence>
<protein>
    <submittedName>
        <fullName evidence="1">Uncharacterized protein</fullName>
    </submittedName>
</protein>
<evidence type="ECO:0000313" key="2">
    <source>
        <dbReference type="Proteomes" id="UP000439903"/>
    </source>
</evidence>
<name>A0A8H4AW71_GIGMA</name>
<reference evidence="1 2" key="1">
    <citation type="journal article" date="2019" name="Environ. Microbiol.">
        <title>At the nexus of three kingdoms: the genome of the mycorrhizal fungus Gigaspora margarita provides insights into plant, endobacterial and fungal interactions.</title>
        <authorList>
            <person name="Venice F."/>
            <person name="Ghignone S."/>
            <person name="Salvioli di Fossalunga A."/>
            <person name="Amselem J."/>
            <person name="Novero M."/>
            <person name="Xianan X."/>
            <person name="Sedzielewska Toro K."/>
            <person name="Morin E."/>
            <person name="Lipzen A."/>
            <person name="Grigoriev I.V."/>
            <person name="Henrissat B."/>
            <person name="Martin F.M."/>
            <person name="Bonfante P."/>
        </authorList>
    </citation>
    <scope>NUCLEOTIDE SEQUENCE [LARGE SCALE GENOMIC DNA]</scope>
    <source>
        <strain evidence="1 2">BEG34</strain>
    </source>
</reference>
<evidence type="ECO:0000313" key="1">
    <source>
        <dbReference type="EMBL" id="KAF0538763.1"/>
    </source>
</evidence>
<dbReference type="OrthoDB" id="2474349at2759"/>